<accession>A0ABT7XJJ2</accession>
<keyword evidence="2" id="KW-1185">Reference proteome</keyword>
<gene>
    <name evidence="1" type="ORF">QU481_03260</name>
</gene>
<organism evidence="1 2">
    <name type="scientific">Crenobacter oryzisoli</name>
    <dbReference type="NCBI Taxonomy" id="3056844"/>
    <lineage>
        <taxon>Bacteria</taxon>
        <taxon>Pseudomonadati</taxon>
        <taxon>Pseudomonadota</taxon>
        <taxon>Betaproteobacteria</taxon>
        <taxon>Neisseriales</taxon>
        <taxon>Neisseriaceae</taxon>
        <taxon>Crenobacter</taxon>
    </lineage>
</organism>
<reference evidence="1" key="1">
    <citation type="submission" date="2023-06" db="EMBL/GenBank/DDBJ databases">
        <authorList>
            <person name="Zhang S."/>
        </authorList>
    </citation>
    <scope>NUCLEOTIDE SEQUENCE</scope>
    <source>
        <strain evidence="1">SG2303</strain>
    </source>
</reference>
<evidence type="ECO:0008006" key="3">
    <source>
        <dbReference type="Google" id="ProtNLM"/>
    </source>
</evidence>
<name>A0ABT7XJJ2_9NEIS</name>
<proteinExistence type="predicted"/>
<dbReference type="RefSeq" id="WP_289828458.1">
    <property type="nucleotide sequence ID" value="NZ_JAUEDK010000004.1"/>
</dbReference>
<dbReference type="Proteomes" id="UP001168540">
    <property type="component" value="Unassembled WGS sequence"/>
</dbReference>
<evidence type="ECO:0000313" key="1">
    <source>
        <dbReference type="EMBL" id="MDN0073910.1"/>
    </source>
</evidence>
<sequence length="325" mass="36869">MAQLHPQEIYLLEYFTSLEHFCNVRDAMREAVRLGEQCLDEFMHHLPADLRRRHTSEQPDVVWGGLVLPNLRSSLDGLIEGCILRSHNDPQAYRGLVGTYGGNINKNIGEFDASWMPEPLGTAFWDALDKAIALDKIVGYTIGGSWQAGDLTWSCNFDDPNDVLGGTDVRLPTRIPAYELDHSVVITPGDQVKECGVYLPDAENTAAQFLHPGRWWQEEPGIWVRQGLVKDEYGWWAEAQDVYPSRWTLVRRVPGQFIEVPQEGFYPKQILASSRTEAGQPCPQAGWWWSPAKEGSRRAFQAGEVMPDFPESSYGSTIWYREIEQ</sequence>
<protein>
    <recommendedName>
        <fullName evidence="3">Immunity protein 72 domain-containing protein</fullName>
    </recommendedName>
</protein>
<comment type="caution">
    <text evidence="1">The sequence shown here is derived from an EMBL/GenBank/DDBJ whole genome shotgun (WGS) entry which is preliminary data.</text>
</comment>
<evidence type="ECO:0000313" key="2">
    <source>
        <dbReference type="Proteomes" id="UP001168540"/>
    </source>
</evidence>
<dbReference type="EMBL" id="JAUEDK010000004">
    <property type="protein sequence ID" value="MDN0073910.1"/>
    <property type="molecule type" value="Genomic_DNA"/>
</dbReference>